<feature type="domain" description="FAD dependent oxidoreductase" evidence="6">
    <location>
        <begin position="14"/>
        <end position="353"/>
    </location>
</feature>
<dbReference type="InterPro" id="IPR038299">
    <property type="entry name" value="DAO_C_sf"/>
</dbReference>
<dbReference type="InterPro" id="IPR000447">
    <property type="entry name" value="G3P_DH_FAD-dep"/>
</dbReference>
<keyword evidence="3" id="KW-0285">Flavoprotein</keyword>
<protein>
    <submittedName>
        <fullName evidence="8">FAD dependent oxidoreductase</fullName>
    </submittedName>
</protein>
<comment type="similarity">
    <text evidence="2">Belongs to the FAD-dependent glycerol-3-phosphate dehydrogenase family.</text>
</comment>
<proteinExistence type="inferred from homology"/>
<keyword evidence="5" id="KW-0560">Oxidoreductase</keyword>
<reference evidence="8 9" key="1">
    <citation type="journal article" date="2011" name="Stand. Genomic Sci.">
        <title>Complete genome sequence of Parvibaculum lavamentivorans type strain (DS-1(T)).</title>
        <authorList>
            <person name="Schleheck D."/>
            <person name="Weiss M."/>
            <person name="Pitluck S."/>
            <person name="Bruce D."/>
            <person name="Land M.L."/>
            <person name="Han S."/>
            <person name="Saunders E."/>
            <person name="Tapia R."/>
            <person name="Detter C."/>
            <person name="Brettin T."/>
            <person name="Han J."/>
            <person name="Woyke T."/>
            <person name="Goodwin L."/>
            <person name="Pennacchio L."/>
            <person name="Nolan M."/>
            <person name="Cook A.M."/>
            <person name="Kjelleberg S."/>
            <person name="Thomas T."/>
        </authorList>
    </citation>
    <scope>NUCLEOTIDE SEQUENCE [LARGE SCALE GENOMIC DNA]</scope>
    <source>
        <strain evidence="9">DS-1 / DSM 13023 / NCIMB 13966</strain>
    </source>
</reference>
<name>A7HTQ7_PARL1</name>
<organism evidence="8 9">
    <name type="scientific">Parvibaculum lavamentivorans (strain DS-1 / DSM 13023 / NCIMB 13966)</name>
    <dbReference type="NCBI Taxonomy" id="402881"/>
    <lineage>
        <taxon>Bacteria</taxon>
        <taxon>Pseudomonadati</taxon>
        <taxon>Pseudomonadota</taxon>
        <taxon>Alphaproteobacteria</taxon>
        <taxon>Hyphomicrobiales</taxon>
        <taxon>Parvibaculaceae</taxon>
        <taxon>Parvibaculum</taxon>
    </lineage>
</organism>
<dbReference type="InterPro" id="IPR031656">
    <property type="entry name" value="DAO_C"/>
</dbReference>
<dbReference type="RefSeq" id="WP_012110581.1">
    <property type="nucleotide sequence ID" value="NC_009719.1"/>
</dbReference>
<accession>A7HTQ7</accession>
<dbReference type="GO" id="GO:0004368">
    <property type="term" value="F:glycerol-3-phosphate dehydrogenase (quinone) activity"/>
    <property type="evidence" value="ECO:0007669"/>
    <property type="project" value="InterPro"/>
</dbReference>
<evidence type="ECO:0000256" key="5">
    <source>
        <dbReference type="ARBA" id="ARBA00023002"/>
    </source>
</evidence>
<dbReference type="Gene3D" id="1.10.8.870">
    <property type="entry name" value="Alpha-glycerophosphate oxidase, cap domain"/>
    <property type="match status" value="1"/>
</dbReference>
<evidence type="ECO:0000256" key="2">
    <source>
        <dbReference type="ARBA" id="ARBA00007330"/>
    </source>
</evidence>
<dbReference type="EMBL" id="CP000774">
    <property type="protein sequence ID" value="ABS63290.1"/>
    <property type="molecule type" value="Genomic_DNA"/>
</dbReference>
<evidence type="ECO:0000256" key="4">
    <source>
        <dbReference type="ARBA" id="ARBA00022827"/>
    </source>
</evidence>
<sequence>MQRDLHAMSATDYDLVIVGGGITGASTAWDAALRGLKVALLEKDDFAHATTSGSSKLVHGGLRYLVNGELKLVRESLRERRIWENVAPHMVHPLPFVLPTYGWGMKGPIVLGIGLALYDLLSFDRNWLSDDDKKLPGFRRVSKGKALDLMPSLRRENLTGAMIYYDCQMFAPERLCLECIEGAVEQGADAANYAEVTGFETQAAMGRGVRVTGVHVTDRMTGESVTVRGRVIVNAAGPWADKTMAMADETPARRLIRSKGIHIITRDISGANALAVQSAIGGHFFVIPWRGLTIIGTTDTVFEDDPDELGVTAKDITDFLAVVNDGLPGLNLKREDVIHFYAGIRPLVDTTPQEVPGVETGESAKDAEKKDSYNASRAAEVYDHGAEEAIDGLISAIGGKWTTSRHLAEQVVDLALKKLGKSAKCETHCTPVYGGDMARLKTYVVRAQKRHAHLAADVVENLVNFYGSRIDEVLATADERQGERETLLRRLGPENATIGVQVVHAVRREMALHLEDVVFRRTGLGTAGHPGVDVIGQAAELMARELGWDATTLAREIAETTRQFDTIPGAQREAAE</sequence>
<dbReference type="OrthoDB" id="9766796at2"/>
<dbReference type="eggNOG" id="COG0578">
    <property type="taxonomic scope" value="Bacteria"/>
</dbReference>
<dbReference type="Gene3D" id="3.30.9.10">
    <property type="entry name" value="D-Amino Acid Oxidase, subunit A, domain 2"/>
    <property type="match status" value="1"/>
</dbReference>
<evidence type="ECO:0000313" key="8">
    <source>
        <dbReference type="EMBL" id="ABS63290.1"/>
    </source>
</evidence>
<dbReference type="Proteomes" id="UP000006377">
    <property type="component" value="Chromosome"/>
</dbReference>
<gene>
    <name evidence="8" type="ordered locus">Plav_1671</name>
</gene>
<evidence type="ECO:0000259" key="7">
    <source>
        <dbReference type="Pfam" id="PF16901"/>
    </source>
</evidence>
<keyword evidence="9" id="KW-1185">Reference proteome</keyword>
<dbReference type="PRINTS" id="PR01001">
    <property type="entry name" value="FADG3PDH"/>
</dbReference>
<dbReference type="KEGG" id="pla:Plav_1671"/>
<dbReference type="SUPFAM" id="SSF51905">
    <property type="entry name" value="FAD/NAD(P)-binding domain"/>
    <property type="match status" value="1"/>
</dbReference>
<comment type="cofactor">
    <cofactor evidence="1">
        <name>FAD</name>
        <dbReference type="ChEBI" id="CHEBI:57692"/>
    </cofactor>
</comment>
<dbReference type="AlphaFoldDB" id="A7HTQ7"/>
<dbReference type="Pfam" id="PF16901">
    <property type="entry name" value="DAO_C"/>
    <property type="match status" value="1"/>
</dbReference>
<evidence type="ECO:0000259" key="6">
    <source>
        <dbReference type="Pfam" id="PF01266"/>
    </source>
</evidence>
<feature type="domain" description="Alpha-glycerophosphate oxidase C-terminal" evidence="7">
    <location>
        <begin position="425"/>
        <end position="551"/>
    </location>
</feature>
<evidence type="ECO:0000313" key="9">
    <source>
        <dbReference type="Proteomes" id="UP000006377"/>
    </source>
</evidence>
<dbReference type="Gene3D" id="3.50.50.60">
    <property type="entry name" value="FAD/NAD(P)-binding domain"/>
    <property type="match status" value="1"/>
</dbReference>
<dbReference type="Pfam" id="PF01266">
    <property type="entry name" value="DAO"/>
    <property type="match status" value="1"/>
</dbReference>
<dbReference type="PANTHER" id="PTHR11985:SF15">
    <property type="entry name" value="GLYCEROL-3-PHOSPHATE DEHYDROGENASE, MITOCHONDRIAL"/>
    <property type="match status" value="1"/>
</dbReference>
<dbReference type="GO" id="GO:0046168">
    <property type="term" value="P:glycerol-3-phosphate catabolic process"/>
    <property type="evidence" value="ECO:0007669"/>
    <property type="project" value="TreeGrafter"/>
</dbReference>
<evidence type="ECO:0000256" key="3">
    <source>
        <dbReference type="ARBA" id="ARBA00022630"/>
    </source>
</evidence>
<dbReference type="InterPro" id="IPR006076">
    <property type="entry name" value="FAD-dep_OxRdtase"/>
</dbReference>
<evidence type="ECO:0000256" key="1">
    <source>
        <dbReference type="ARBA" id="ARBA00001974"/>
    </source>
</evidence>
<dbReference type="STRING" id="402881.Plav_1671"/>
<keyword evidence="4" id="KW-0274">FAD</keyword>
<dbReference type="HOGENOM" id="CLU_015740_5_1_5"/>
<dbReference type="PANTHER" id="PTHR11985">
    <property type="entry name" value="GLYCEROL-3-PHOSPHATE DEHYDROGENASE"/>
    <property type="match status" value="1"/>
</dbReference>
<dbReference type="InterPro" id="IPR036188">
    <property type="entry name" value="FAD/NAD-bd_sf"/>
</dbReference>